<feature type="signal peptide" evidence="1">
    <location>
        <begin position="1"/>
        <end position="25"/>
    </location>
</feature>
<protein>
    <recommendedName>
        <fullName evidence="4">WG repeat-containing protein</fullName>
    </recommendedName>
</protein>
<proteinExistence type="predicted"/>
<evidence type="ECO:0000313" key="2">
    <source>
        <dbReference type="EMBL" id="TXJ30352.1"/>
    </source>
</evidence>
<name>A0A5C8E1U4_9SPIR</name>
<dbReference type="EMBL" id="SAXX01000023">
    <property type="protein sequence ID" value="TXJ30352.1"/>
    <property type="molecule type" value="Genomic_DNA"/>
</dbReference>
<evidence type="ECO:0008006" key="4">
    <source>
        <dbReference type="Google" id="ProtNLM"/>
    </source>
</evidence>
<keyword evidence="1" id="KW-0732">Signal</keyword>
<reference evidence="2 3" key="1">
    <citation type="journal article" date="1992" name="Lakartidningen">
        <title>[Penicillin V and not amoxicillin is the first choice preparation in acute otitis].</title>
        <authorList>
            <person name="Kamme C."/>
            <person name="Lundgren K."/>
            <person name="Prellner K."/>
        </authorList>
    </citation>
    <scope>NUCLEOTIDE SEQUENCE [LARGE SCALE GENOMIC DNA]</scope>
    <source>
        <strain evidence="2 3">PC5538III-lc</strain>
    </source>
</reference>
<evidence type="ECO:0000313" key="3">
    <source>
        <dbReference type="Proteomes" id="UP000324707"/>
    </source>
</evidence>
<evidence type="ECO:0000256" key="1">
    <source>
        <dbReference type="SAM" id="SignalP"/>
    </source>
</evidence>
<gene>
    <name evidence="2" type="ORF">EPJ69_09780</name>
</gene>
<sequence>MRKQTKKFLTLLTLFLIVLFDISCNKDNAESKGLVGRIKGIISIFKIKKYKGIERYAGNWSLAQSDIPIPEFKINPDGSITLNPFYDDEVELIEDISKINNKNYSFVDSKGNIINIEFENNTLCNRTIIPYDGGMEYTETLIKQD</sequence>
<dbReference type="RefSeq" id="WP_147737241.1">
    <property type="nucleotide sequence ID" value="NZ_SAXX01000023.1"/>
</dbReference>
<organism evidence="2 3">
    <name type="scientific">Brachyspira aalborgi</name>
    <dbReference type="NCBI Taxonomy" id="29522"/>
    <lineage>
        <taxon>Bacteria</taxon>
        <taxon>Pseudomonadati</taxon>
        <taxon>Spirochaetota</taxon>
        <taxon>Spirochaetia</taxon>
        <taxon>Brachyspirales</taxon>
        <taxon>Brachyspiraceae</taxon>
        <taxon>Brachyspira</taxon>
    </lineage>
</organism>
<dbReference type="AlphaFoldDB" id="A0A5C8E1U4"/>
<dbReference type="Proteomes" id="UP000324707">
    <property type="component" value="Unassembled WGS sequence"/>
</dbReference>
<feature type="chain" id="PRO_5022830675" description="WG repeat-containing protein" evidence="1">
    <location>
        <begin position="26"/>
        <end position="145"/>
    </location>
</feature>
<accession>A0A5C8E1U4</accession>
<comment type="caution">
    <text evidence="2">The sequence shown here is derived from an EMBL/GenBank/DDBJ whole genome shotgun (WGS) entry which is preliminary data.</text>
</comment>